<evidence type="ECO:0000256" key="1">
    <source>
        <dbReference type="SAM" id="MobiDB-lite"/>
    </source>
</evidence>
<protein>
    <submittedName>
        <fullName evidence="3">Uncharacterized protein</fullName>
    </submittedName>
</protein>
<evidence type="ECO:0000256" key="2">
    <source>
        <dbReference type="SAM" id="Phobius"/>
    </source>
</evidence>
<name>A0ABQ8QYQ8_FUSEQ</name>
<keyword evidence="2" id="KW-0812">Transmembrane</keyword>
<feature type="transmembrane region" description="Helical" evidence="2">
    <location>
        <begin position="657"/>
        <end position="675"/>
    </location>
</feature>
<feature type="compositionally biased region" description="Pro residues" evidence="1">
    <location>
        <begin position="11"/>
        <end position="27"/>
    </location>
</feature>
<comment type="caution">
    <text evidence="3">The sequence shown here is derived from an EMBL/GenBank/DDBJ whole genome shotgun (WGS) entry which is preliminary data.</text>
</comment>
<proteinExistence type="predicted"/>
<keyword evidence="4" id="KW-1185">Reference proteome</keyword>
<evidence type="ECO:0000313" key="4">
    <source>
        <dbReference type="Proteomes" id="UP001152024"/>
    </source>
</evidence>
<dbReference type="EMBL" id="JAOQBH010000026">
    <property type="protein sequence ID" value="KAJ4116149.1"/>
    <property type="molecule type" value="Genomic_DNA"/>
</dbReference>
<reference evidence="3" key="1">
    <citation type="submission" date="2022-09" db="EMBL/GenBank/DDBJ databases">
        <title>Fusarium specimens isolated from Avocado Roots.</title>
        <authorList>
            <person name="Stajich J."/>
            <person name="Roper C."/>
            <person name="Heimlech-Rivalta G."/>
        </authorList>
    </citation>
    <scope>NUCLEOTIDE SEQUENCE</scope>
    <source>
        <strain evidence="3">CF00095</strain>
    </source>
</reference>
<gene>
    <name evidence="3" type="ORF">NW768_011121</name>
</gene>
<dbReference type="Proteomes" id="UP001152024">
    <property type="component" value="Unassembled WGS sequence"/>
</dbReference>
<organism evidence="3 4">
    <name type="scientific">Fusarium equiseti</name>
    <name type="common">Fusarium scirpi</name>
    <dbReference type="NCBI Taxonomy" id="61235"/>
    <lineage>
        <taxon>Eukaryota</taxon>
        <taxon>Fungi</taxon>
        <taxon>Dikarya</taxon>
        <taxon>Ascomycota</taxon>
        <taxon>Pezizomycotina</taxon>
        <taxon>Sordariomycetes</taxon>
        <taxon>Hypocreomycetidae</taxon>
        <taxon>Hypocreales</taxon>
        <taxon>Nectriaceae</taxon>
        <taxon>Fusarium</taxon>
        <taxon>Fusarium incarnatum-equiseti species complex</taxon>
    </lineage>
</organism>
<feature type="region of interest" description="Disordered" evidence="1">
    <location>
        <begin position="915"/>
        <end position="939"/>
    </location>
</feature>
<sequence length="939" mass="105847">MRALNQKRVIPPGPELPFTPFPDPPSGPNVSAPGIFQKMAKNFRSWFQDVKADEPSREQLEPNKNFLVAEVDVMQAEAAVLSHHNFKPAYAQSNSEDDSWGPMDPLRPLDNLESLSISEKTSEALWKLEVKRLVSGVNDCENAISFPDMDVPDGDYALLASLVKDIVFAVEICELENEGLLRERNHRFHDPAEFNKGREYLRRKLAPPDNKMGIRPKAKKKNHGLTKQTSQKFIFALIDYITVVLAKVFVYSASHDPIPGWRLACIACLAKFTTKVKIITTDPEKFATQCLDAADDRAKEVYVVKDEEANVKDQATTLPPTDELARLRKGTEDQFFDQREWLYYAQEAVTLLEIRKCFDFILNALQGQSYNAAPRTTYEICSVVYETGLEGFKTWVYQERDGDIEATACQKSLAMARPAFQLVQKTAEALKTKQGRHPPQEMGAGNRLKTKFEWKDVRSDELNGSPQDNEPKRTLDVRTIEEVITVLVPLSATSPSVATKLPRLFQMITLTGTQMSNPQKPLSMEDGRFQAFFCLSTTDYQEIRNEQNAKDASSLSKGLMTRKRLLGGTNPAGFDHGRTFESVDQSVEHNHQDSLFETLTNYTKKMNSWTFEESSVMVSCKIYVWTTMILAIALAIGGVAVGFTVKDKIKGVDPFNVTTYCWVLAAFYILVAKSLRVEVWSWRDFLRGRVRCRSVTELHSVTRIPEELIICKLLDTEDTTILNTRGPHNAVFRRKAENGFSIDTRLSLWTMLLSGLIMVKVNTTQGPALSQDWMYLYGRKGPPNRLAIKYLPIPSMYDVATSHCDDTGYGEAVGTDDHEEGFVMDTPRLRSPYQNDRMARTSITPQHIDHVVSPHSQTRLRVQRCRDRKHTTRLQQTFREATDAQGLPLIHEFSGLTLRDDPTLPSVLSNGVSNHELGPLSPTAGSELDPDLEIAVTSS</sequence>
<evidence type="ECO:0000313" key="3">
    <source>
        <dbReference type="EMBL" id="KAJ4116149.1"/>
    </source>
</evidence>
<feature type="region of interest" description="Disordered" evidence="1">
    <location>
        <begin position="1"/>
        <end position="33"/>
    </location>
</feature>
<feature type="transmembrane region" description="Helical" evidence="2">
    <location>
        <begin position="622"/>
        <end position="645"/>
    </location>
</feature>
<keyword evidence="2" id="KW-1133">Transmembrane helix</keyword>
<accession>A0ABQ8QYQ8</accession>
<keyword evidence="2" id="KW-0472">Membrane</keyword>